<dbReference type="Gene3D" id="2.40.10.220">
    <property type="entry name" value="predicted glycosyltransferase like domains"/>
    <property type="match status" value="1"/>
</dbReference>
<dbReference type="EMBL" id="CP040449">
    <property type="protein sequence ID" value="QFI54355.1"/>
    <property type="molecule type" value="Genomic_DNA"/>
</dbReference>
<dbReference type="InterPro" id="IPR009875">
    <property type="entry name" value="PilZ_domain"/>
</dbReference>
<proteinExistence type="predicted"/>
<dbReference type="InterPro" id="IPR009926">
    <property type="entry name" value="T3SS_YcgR_PilZN"/>
</dbReference>
<keyword evidence="6" id="KW-0966">Cell projection</keyword>
<keyword evidence="6" id="KW-0282">Flagellum</keyword>
<dbReference type="RefSeq" id="WP_193003837.1">
    <property type="nucleotide sequence ID" value="NZ_CP040449.1"/>
</dbReference>
<organism evidence="6 7">
    <name type="scientific">Aeromonas simiae</name>
    <dbReference type="NCBI Taxonomy" id="218936"/>
    <lineage>
        <taxon>Bacteria</taxon>
        <taxon>Pseudomonadati</taxon>
        <taxon>Pseudomonadota</taxon>
        <taxon>Gammaproteobacteria</taxon>
        <taxon>Aeromonadales</taxon>
        <taxon>Aeromonadaceae</taxon>
        <taxon>Aeromonas</taxon>
    </lineage>
</organism>
<evidence type="ECO:0000256" key="1">
    <source>
        <dbReference type="ARBA" id="ARBA00022636"/>
    </source>
</evidence>
<keyword evidence="3" id="KW-0975">Bacterial flagellum</keyword>
<keyword evidence="2" id="KW-0547">Nucleotide-binding</keyword>
<evidence type="ECO:0000256" key="3">
    <source>
        <dbReference type="ARBA" id="ARBA00023143"/>
    </source>
</evidence>
<name>A0A5J6WYF8_9GAMM</name>
<sequence>MSVSTQASSIRQRIMASPVQETLVQGLPVLDYLLHGSEAMIELTTPIGQNHAVTTTLIGSDRQRYLYFVLPELPAYQRDRFFVEGYRLSVSLISERGNGAMVAFPSQIEHLMVRPLPLFTVKLPNQITLYPLRGETRYPVSLTGSVMVTKRQIEVQLRDLSIHGCSFSTSALAPTFTNEQPIMLRLESAGLGQKFLLSGTICNQRRISSSPVYGVRFDREGMRHSQEIFKWLRFDGSQMVFREPVRQGA</sequence>
<dbReference type="Pfam" id="PF07238">
    <property type="entry name" value="PilZ"/>
    <property type="match status" value="1"/>
</dbReference>
<evidence type="ECO:0000256" key="2">
    <source>
        <dbReference type="ARBA" id="ARBA00022741"/>
    </source>
</evidence>
<feature type="domain" description="Type III secretion system flagellar brake protein YcgR PilZN" evidence="5">
    <location>
        <begin position="36"/>
        <end position="124"/>
    </location>
</feature>
<keyword evidence="1" id="KW-0973">c-di-GMP</keyword>
<feature type="domain" description="PilZ" evidence="4">
    <location>
        <begin position="133"/>
        <end position="231"/>
    </location>
</feature>
<keyword evidence="7" id="KW-1185">Reference proteome</keyword>
<dbReference type="Proteomes" id="UP000594034">
    <property type="component" value="Chromosome"/>
</dbReference>
<protein>
    <submittedName>
        <fullName evidence="6">Flagellar brake protein</fullName>
    </submittedName>
</protein>
<evidence type="ECO:0000313" key="6">
    <source>
        <dbReference type="EMBL" id="QFI54355.1"/>
    </source>
</evidence>
<reference evidence="6 7" key="1">
    <citation type="submission" date="2019-05" db="EMBL/GenBank/DDBJ databases">
        <title>OXA-830, a novel chromosomally encoded expanded-spectrum class D beta-lactamase in Aeromonas simiae.</title>
        <authorList>
            <person name="Zhou W."/>
            <person name="Chen Q."/>
        </authorList>
    </citation>
    <scope>NUCLEOTIDE SEQUENCE [LARGE SCALE GENOMIC DNA]</scope>
    <source>
        <strain evidence="6 7">A6</strain>
    </source>
</reference>
<gene>
    <name evidence="6" type="ORF">FE240_06390</name>
</gene>
<accession>A0A5J6WYF8</accession>
<evidence type="ECO:0000259" key="4">
    <source>
        <dbReference type="Pfam" id="PF07238"/>
    </source>
</evidence>
<dbReference type="SUPFAM" id="SSF141371">
    <property type="entry name" value="PilZ domain-like"/>
    <property type="match status" value="2"/>
</dbReference>
<evidence type="ECO:0000259" key="5">
    <source>
        <dbReference type="Pfam" id="PF12945"/>
    </source>
</evidence>
<dbReference type="Gene3D" id="2.30.110.10">
    <property type="entry name" value="Electron Transport, Fmn-binding Protein, Chain A"/>
    <property type="match status" value="1"/>
</dbReference>
<dbReference type="InterPro" id="IPR012349">
    <property type="entry name" value="Split_barrel_FMN-bd"/>
</dbReference>
<dbReference type="GO" id="GO:0035438">
    <property type="term" value="F:cyclic-di-GMP binding"/>
    <property type="evidence" value="ECO:0007669"/>
    <property type="project" value="InterPro"/>
</dbReference>
<evidence type="ECO:0000313" key="7">
    <source>
        <dbReference type="Proteomes" id="UP000594034"/>
    </source>
</evidence>
<keyword evidence="6" id="KW-0969">Cilium</keyword>
<dbReference type="Pfam" id="PF12945">
    <property type="entry name" value="PilZNR"/>
    <property type="match status" value="1"/>
</dbReference>
<dbReference type="KEGG" id="asim:FE240_06390"/>
<dbReference type="AlphaFoldDB" id="A0A5J6WYF8"/>